<organism evidence="1 2">
    <name type="scientific">Polaromonas eurypsychrophila</name>
    <dbReference type="NCBI Taxonomy" id="1614635"/>
    <lineage>
        <taxon>Bacteria</taxon>
        <taxon>Pseudomonadati</taxon>
        <taxon>Pseudomonadota</taxon>
        <taxon>Betaproteobacteria</taxon>
        <taxon>Burkholderiales</taxon>
        <taxon>Comamonadaceae</taxon>
        <taxon>Polaromonas</taxon>
    </lineage>
</organism>
<evidence type="ECO:0000313" key="2">
    <source>
        <dbReference type="Proteomes" id="UP000620596"/>
    </source>
</evidence>
<comment type="caution">
    <text evidence="1">The sequence shown here is derived from an EMBL/GenBank/DDBJ whole genome shotgun (WGS) entry which is preliminary data.</text>
</comment>
<sequence>MRLEGLGGQQVDTWLVLGDVAVHIAKALLKDGIYDTAAAGHVLRAGGPGDYFTVGPQQLFRMFRPR</sequence>
<reference evidence="1" key="1">
    <citation type="journal article" date="2014" name="Int. J. Syst. Evol. Microbiol.">
        <title>Complete genome sequence of Corynebacterium casei LMG S-19264T (=DSM 44701T), isolated from a smear-ripened cheese.</title>
        <authorList>
            <consortium name="US DOE Joint Genome Institute (JGI-PGF)"/>
            <person name="Walter F."/>
            <person name="Albersmeier A."/>
            <person name="Kalinowski J."/>
            <person name="Ruckert C."/>
        </authorList>
    </citation>
    <scope>NUCLEOTIDE SEQUENCE</scope>
    <source>
        <strain evidence="1">CGMCC 1.15322</strain>
    </source>
</reference>
<dbReference type="Proteomes" id="UP000620596">
    <property type="component" value="Unassembled WGS sequence"/>
</dbReference>
<gene>
    <name evidence="1" type="ORF">GCM10011496_08760</name>
</gene>
<dbReference type="AlphaFoldDB" id="A0A916SBK0"/>
<accession>A0A916SBK0</accession>
<protein>
    <submittedName>
        <fullName evidence="1">Uncharacterized protein</fullName>
    </submittedName>
</protein>
<evidence type="ECO:0000313" key="1">
    <source>
        <dbReference type="EMBL" id="GGA90145.1"/>
    </source>
</evidence>
<dbReference type="EMBL" id="BMIG01000002">
    <property type="protein sequence ID" value="GGA90145.1"/>
    <property type="molecule type" value="Genomic_DNA"/>
</dbReference>
<keyword evidence="2" id="KW-1185">Reference proteome</keyword>
<proteinExistence type="predicted"/>
<reference evidence="1" key="2">
    <citation type="submission" date="2020-09" db="EMBL/GenBank/DDBJ databases">
        <authorList>
            <person name="Sun Q."/>
            <person name="Zhou Y."/>
        </authorList>
    </citation>
    <scope>NUCLEOTIDE SEQUENCE</scope>
    <source>
        <strain evidence="1">CGMCC 1.15322</strain>
    </source>
</reference>
<name>A0A916SBK0_9BURK</name>